<gene>
    <name evidence="3" type="ORF">QYE76_043590</name>
</gene>
<feature type="region of interest" description="Disordered" evidence="1">
    <location>
        <begin position="105"/>
        <end position="127"/>
    </location>
</feature>
<evidence type="ECO:0000256" key="1">
    <source>
        <dbReference type="SAM" id="MobiDB-lite"/>
    </source>
</evidence>
<accession>A0AAD8WVP5</accession>
<feature type="transmembrane region" description="Helical" evidence="2">
    <location>
        <begin position="226"/>
        <end position="248"/>
    </location>
</feature>
<sequence>MATMSTCSTATTAHHQAHDKARCQTTCEPEDVAVVCCVDRLERRMTDLERCWNGYKTSRSAPRHRRSLSESTICATPSSAVVTGAGPGTPDLLFTLFPGRSPTTPRKLLSSLQQAHSSGASGSDAGFTIDGGDKIRARRYEEDASSVCSVDAAPFATMQALATASSCSCSCECTIPHCPCGFCGGYSSSSSYSGSTAATSLFSLGEDAVARETRKKEAGRRAAGRAWRFAMVGIVGLSVLGAMAAVVMDDVHVEFLVPT</sequence>
<keyword evidence="2" id="KW-1133">Transmembrane helix</keyword>
<dbReference type="AlphaFoldDB" id="A0AAD8WVP5"/>
<evidence type="ECO:0000313" key="4">
    <source>
        <dbReference type="Proteomes" id="UP001231189"/>
    </source>
</evidence>
<dbReference type="EMBL" id="JAUUTY010000002">
    <property type="protein sequence ID" value="KAK1682742.1"/>
    <property type="molecule type" value="Genomic_DNA"/>
</dbReference>
<keyword evidence="4" id="KW-1185">Reference proteome</keyword>
<evidence type="ECO:0000256" key="2">
    <source>
        <dbReference type="SAM" id="Phobius"/>
    </source>
</evidence>
<dbReference type="Proteomes" id="UP001231189">
    <property type="component" value="Unassembled WGS sequence"/>
</dbReference>
<reference evidence="3" key="1">
    <citation type="submission" date="2023-07" db="EMBL/GenBank/DDBJ databases">
        <title>A chromosome-level genome assembly of Lolium multiflorum.</title>
        <authorList>
            <person name="Chen Y."/>
            <person name="Copetti D."/>
            <person name="Kolliker R."/>
            <person name="Studer B."/>
        </authorList>
    </citation>
    <scope>NUCLEOTIDE SEQUENCE</scope>
    <source>
        <strain evidence="3">02402/16</strain>
        <tissue evidence="3">Leaf</tissue>
    </source>
</reference>
<keyword evidence="2" id="KW-0472">Membrane</keyword>
<feature type="compositionally biased region" description="Low complexity" evidence="1">
    <location>
        <begin position="108"/>
        <end position="126"/>
    </location>
</feature>
<comment type="caution">
    <text evidence="3">The sequence shown here is derived from an EMBL/GenBank/DDBJ whole genome shotgun (WGS) entry which is preliminary data.</text>
</comment>
<organism evidence="3 4">
    <name type="scientific">Lolium multiflorum</name>
    <name type="common">Italian ryegrass</name>
    <name type="synonym">Lolium perenne subsp. multiflorum</name>
    <dbReference type="NCBI Taxonomy" id="4521"/>
    <lineage>
        <taxon>Eukaryota</taxon>
        <taxon>Viridiplantae</taxon>
        <taxon>Streptophyta</taxon>
        <taxon>Embryophyta</taxon>
        <taxon>Tracheophyta</taxon>
        <taxon>Spermatophyta</taxon>
        <taxon>Magnoliopsida</taxon>
        <taxon>Liliopsida</taxon>
        <taxon>Poales</taxon>
        <taxon>Poaceae</taxon>
        <taxon>BOP clade</taxon>
        <taxon>Pooideae</taxon>
        <taxon>Poodae</taxon>
        <taxon>Poeae</taxon>
        <taxon>Poeae Chloroplast Group 2 (Poeae type)</taxon>
        <taxon>Loliodinae</taxon>
        <taxon>Loliinae</taxon>
        <taxon>Lolium</taxon>
    </lineage>
</organism>
<name>A0AAD8WVP5_LOLMU</name>
<proteinExistence type="predicted"/>
<keyword evidence="2" id="KW-0812">Transmembrane</keyword>
<protein>
    <submittedName>
        <fullName evidence="3">Uncharacterized protein</fullName>
    </submittedName>
</protein>
<evidence type="ECO:0000313" key="3">
    <source>
        <dbReference type="EMBL" id="KAK1682742.1"/>
    </source>
</evidence>